<evidence type="ECO:0000256" key="7">
    <source>
        <dbReference type="NCBIfam" id="TIGR01068"/>
    </source>
</evidence>
<keyword evidence="4" id="KW-0249">Electron transport</keyword>
<comment type="caution">
    <text evidence="12">The sequence shown here is derived from an EMBL/GenBank/DDBJ whole genome shotgun (WGS) entry which is preliminary data.</text>
</comment>
<dbReference type="EMBL" id="JPMD01000022">
    <property type="protein sequence ID" value="KEZ86466.1"/>
    <property type="molecule type" value="Genomic_DNA"/>
</dbReference>
<dbReference type="CDD" id="cd02947">
    <property type="entry name" value="TRX_family"/>
    <property type="match status" value="1"/>
</dbReference>
<evidence type="ECO:0000256" key="8">
    <source>
        <dbReference type="PIRNR" id="PIRNR000077"/>
    </source>
</evidence>
<evidence type="ECO:0000256" key="3">
    <source>
        <dbReference type="ARBA" id="ARBA00022448"/>
    </source>
</evidence>
<keyword evidence="3" id="KW-0813">Transport</keyword>
<protein>
    <recommendedName>
        <fullName evidence="2 7">Thioredoxin</fullName>
    </recommendedName>
</protein>
<evidence type="ECO:0000256" key="2">
    <source>
        <dbReference type="ARBA" id="ARBA00020570"/>
    </source>
</evidence>
<dbReference type="PANTHER" id="PTHR45663">
    <property type="entry name" value="GEO12009P1"/>
    <property type="match status" value="1"/>
</dbReference>
<keyword evidence="6 10" id="KW-0676">Redox-active center</keyword>
<dbReference type="InterPro" id="IPR013766">
    <property type="entry name" value="Thioredoxin_domain"/>
</dbReference>
<dbReference type="STRING" id="318464.IO99_09470"/>
<dbReference type="InterPro" id="IPR036249">
    <property type="entry name" value="Thioredoxin-like_sf"/>
</dbReference>
<evidence type="ECO:0000256" key="5">
    <source>
        <dbReference type="ARBA" id="ARBA00023157"/>
    </source>
</evidence>
<dbReference type="PANTHER" id="PTHR45663:SF11">
    <property type="entry name" value="GEO12009P1"/>
    <property type="match status" value="1"/>
</dbReference>
<comment type="similarity">
    <text evidence="1 8">Belongs to the thioredoxin family.</text>
</comment>
<feature type="site" description="Contributes to redox potential value" evidence="9">
    <location>
        <position position="32"/>
    </location>
</feature>
<evidence type="ECO:0000313" key="12">
    <source>
        <dbReference type="EMBL" id="KEZ86466.1"/>
    </source>
</evidence>
<dbReference type="NCBIfam" id="TIGR01068">
    <property type="entry name" value="thioredoxin"/>
    <property type="match status" value="1"/>
</dbReference>
<reference evidence="12 13" key="1">
    <citation type="submission" date="2014-07" db="EMBL/GenBank/DDBJ databases">
        <title>Draft genome of Clostridium sulfidigenes 113A isolated from sediments associated with methane hydrate from Krishna Godavari basin.</title>
        <authorList>
            <person name="Honkalas V.S."/>
            <person name="Dabir A.P."/>
            <person name="Arora P."/>
            <person name="Dhakephalkar P.K."/>
        </authorList>
    </citation>
    <scope>NUCLEOTIDE SEQUENCE [LARGE SCALE GENOMIC DNA]</scope>
    <source>
        <strain evidence="12 13">113A</strain>
    </source>
</reference>
<feature type="domain" description="Thioredoxin" evidence="11">
    <location>
        <begin position="1"/>
        <end position="105"/>
    </location>
</feature>
<organism evidence="12 13">
    <name type="scientific">Clostridium sulfidigenes</name>
    <dbReference type="NCBI Taxonomy" id="318464"/>
    <lineage>
        <taxon>Bacteria</taxon>
        <taxon>Bacillati</taxon>
        <taxon>Bacillota</taxon>
        <taxon>Clostridia</taxon>
        <taxon>Eubacteriales</taxon>
        <taxon>Clostridiaceae</taxon>
        <taxon>Clostridium</taxon>
    </lineage>
</organism>
<dbReference type="eggNOG" id="COG3118">
    <property type="taxonomic scope" value="Bacteria"/>
</dbReference>
<gene>
    <name evidence="12" type="ORF">IO99_09470</name>
</gene>
<dbReference type="GO" id="GO:0015035">
    <property type="term" value="F:protein-disulfide reductase activity"/>
    <property type="evidence" value="ECO:0007669"/>
    <property type="project" value="UniProtKB-UniRule"/>
</dbReference>
<dbReference type="GO" id="GO:0005829">
    <property type="term" value="C:cytosol"/>
    <property type="evidence" value="ECO:0007669"/>
    <property type="project" value="TreeGrafter"/>
</dbReference>
<feature type="active site" description="Nucleophile" evidence="9">
    <location>
        <position position="33"/>
    </location>
</feature>
<evidence type="ECO:0000256" key="4">
    <source>
        <dbReference type="ARBA" id="ARBA00022982"/>
    </source>
</evidence>
<sequence length="105" mass="11795">MIIMKVIDENNFENEAGKGLVLVDFFATWCGPCQRLTPVLEDIQGDFDGKIKFLKSDIDESRSLAKKFSVMSVPTMVVLKDGIPVDRMVGYMSPEDIKAKLQTHL</sequence>
<keyword evidence="13" id="KW-1185">Reference proteome</keyword>
<evidence type="ECO:0000313" key="13">
    <source>
        <dbReference type="Proteomes" id="UP000028542"/>
    </source>
</evidence>
<dbReference type="PRINTS" id="PR00421">
    <property type="entry name" value="THIOREDOXIN"/>
</dbReference>
<dbReference type="InterPro" id="IPR005746">
    <property type="entry name" value="Thioredoxin"/>
</dbReference>
<evidence type="ECO:0000259" key="11">
    <source>
        <dbReference type="PROSITE" id="PS51352"/>
    </source>
</evidence>
<evidence type="ECO:0000256" key="6">
    <source>
        <dbReference type="ARBA" id="ARBA00023284"/>
    </source>
</evidence>
<feature type="disulfide bond" description="Redox-active" evidence="10">
    <location>
        <begin position="30"/>
        <end position="33"/>
    </location>
</feature>
<evidence type="ECO:0000256" key="9">
    <source>
        <dbReference type="PIRSR" id="PIRSR000077-1"/>
    </source>
</evidence>
<evidence type="ECO:0000256" key="10">
    <source>
        <dbReference type="PIRSR" id="PIRSR000077-4"/>
    </source>
</evidence>
<dbReference type="FunFam" id="3.40.30.10:FF:000001">
    <property type="entry name" value="Thioredoxin"/>
    <property type="match status" value="1"/>
</dbReference>
<dbReference type="AlphaFoldDB" id="A0A084JBY2"/>
<accession>A0A084JBY2</accession>
<proteinExistence type="inferred from homology"/>
<feature type="site" description="Contributes to redox potential value" evidence="9">
    <location>
        <position position="31"/>
    </location>
</feature>
<dbReference type="Pfam" id="PF00085">
    <property type="entry name" value="Thioredoxin"/>
    <property type="match status" value="1"/>
</dbReference>
<dbReference type="Proteomes" id="UP000028542">
    <property type="component" value="Unassembled WGS sequence"/>
</dbReference>
<feature type="site" description="Deprotonates C-terminal active site Cys" evidence="9">
    <location>
        <position position="24"/>
    </location>
</feature>
<keyword evidence="5 10" id="KW-1015">Disulfide bond</keyword>
<dbReference type="PROSITE" id="PS51352">
    <property type="entry name" value="THIOREDOXIN_2"/>
    <property type="match status" value="1"/>
</dbReference>
<evidence type="ECO:0000256" key="1">
    <source>
        <dbReference type="ARBA" id="ARBA00008987"/>
    </source>
</evidence>
<dbReference type="Gene3D" id="3.40.30.10">
    <property type="entry name" value="Glutaredoxin"/>
    <property type="match status" value="1"/>
</dbReference>
<dbReference type="PROSITE" id="PS00194">
    <property type="entry name" value="THIOREDOXIN_1"/>
    <property type="match status" value="1"/>
</dbReference>
<feature type="active site" description="Nucleophile" evidence="9">
    <location>
        <position position="30"/>
    </location>
</feature>
<dbReference type="PIRSF" id="PIRSF000077">
    <property type="entry name" value="Thioredoxin"/>
    <property type="match status" value="1"/>
</dbReference>
<dbReference type="InterPro" id="IPR017937">
    <property type="entry name" value="Thioredoxin_CS"/>
</dbReference>
<dbReference type="SUPFAM" id="SSF52833">
    <property type="entry name" value="Thioredoxin-like"/>
    <property type="match status" value="1"/>
</dbReference>
<dbReference type="GO" id="GO:0045454">
    <property type="term" value="P:cell redox homeostasis"/>
    <property type="evidence" value="ECO:0007669"/>
    <property type="project" value="TreeGrafter"/>
</dbReference>
<name>A0A084JBY2_9CLOT</name>